<evidence type="ECO:0000313" key="2">
    <source>
        <dbReference type="EMBL" id="SFD43759.1"/>
    </source>
</evidence>
<gene>
    <name evidence="2" type="ORF">SAMN02910406_03878</name>
</gene>
<accession>A0A1I1SB80</accession>
<organism evidence="2 3">
    <name type="scientific">Ruminococcus albus</name>
    <dbReference type="NCBI Taxonomy" id="1264"/>
    <lineage>
        <taxon>Bacteria</taxon>
        <taxon>Bacillati</taxon>
        <taxon>Bacillota</taxon>
        <taxon>Clostridia</taxon>
        <taxon>Eubacteriales</taxon>
        <taxon>Oscillospiraceae</taxon>
        <taxon>Ruminococcus</taxon>
    </lineage>
</organism>
<keyword evidence="1" id="KW-0812">Transmembrane</keyword>
<evidence type="ECO:0000313" key="3">
    <source>
        <dbReference type="Proteomes" id="UP000182192"/>
    </source>
</evidence>
<protein>
    <submittedName>
        <fullName evidence="2">Uncharacterized protein</fullName>
    </submittedName>
</protein>
<dbReference type="Proteomes" id="UP000182192">
    <property type="component" value="Unassembled WGS sequence"/>
</dbReference>
<feature type="transmembrane region" description="Helical" evidence="1">
    <location>
        <begin position="6"/>
        <end position="28"/>
    </location>
</feature>
<keyword evidence="1" id="KW-1133">Transmembrane helix</keyword>
<dbReference type="RefSeq" id="WP_074963561.1">
    <property type="nucleotide sequence ID" value="NZ_FOKQ01000093.1"/>
</dbReference>
<sequence>MNVKKITASLMGVIVIGSMLVIQAAAYIPNDFKFFEQNRTNSDFYFKYCYDTLYTTVFSQYVDVDYAIGAKITSRSSISGYYLGTPTLRCSNGSYTTNEISYSNNDISNGVMKYFDGIPDGYHTYRIDGSCELSHWGDSGCVISGQVGYM</sequence>
<evidence type="ECO:0000256" key="1">
    <source>
        <dbReference type="SAM" id="Phobius"/>
    </source>
</evidence>
<reference evidence="2 3" key="1">
    <citation type="submission" date="2016-10" db="EMBL/GenBank/DDBJ databases">
        <authorList>
            <person name="de Groot N.N."/>
        </authorList>
    </citation>
    <scope>NUCLEOTIDE SEQUENCE [LARGE SCALE GENOMIC DNA]</scope>
    <source>
        <strain evidence="2 3">AR67</strain>
    </source>
</reference>
<name>A0A1I1SB80_RUMAL</name>
<dbReference type="EMBL" id="FOKQ01000093">
    <property type="protein sequence ID" value="SFD43759.1"/>
    <property type="molecule type" value="Genomic_DNA"/>
</dbReference>
<dbReference type="AlphaFoldDB" id="A0A1I1SB80"/>
<proteinExistence type="predicted"/>
<keyword evidence="1" id="KW-0472">Membrane</keyword>